<protein>
    <submittedName>
        <fullName evidence="2">Putative signaling protein</fullName>
    </submittedName>
</protein>
<dbReference type="CDD" id="cd00130">
    <property type="entry name" value="PAS"/>
    <property type="match status" value="1"/>
</dbReference>
<dbReference type="EMBL" id="LK932534">
    <property type="protein sequence ID" value="CDS90116.1"/>
    <property type="molecule type" value="Genomic_DNA"/>
</dbReference>
<dbReference type="Gene3D" id="3.30.450.20">
    <property type="entry name" value="PAS domain"/>
    <property type="match status" value="2"/>
</dbReference>
<organism evidence="2">
    <name type="scientific">Clostridioides difficile</name>
    <name type="common">Peptoclostridium difficile</name>
    <dbReference type="NCBI Taxonomy" id="1496"/>
    <lineage>
        <taxon>Bacteria</taxon>
        <taxon>Bacillati</taxon>
        <taxon>Bacillota</taxon>
        <taxon>Clostridia</taxon>
        <taxon>Peptostreptococcales</taxon>
        <taxon>Peptostreptococcaceae</taxon>
        <taxon>Clostridioides</taxon>
    </lineage>
</organism>
<sequence>MKEDIRLHRMCKKEQATKNEVISEDILKSMSIGVSKHFLDDSFTIIWGNTSFYQLLGYTEEEFLVKFSSLKDYYEQNLYHFESMKNHFLEAYHHGEKSIEYQICISANNGDPVWVIMTGILIESQDNEKSMVYILYSKINELKIKQEELSDMEKESTENFKWMMSEYAGNVYISDMDTYELLYLNKHSCNTLQASANELIGRKCYEVIQGRTSPCPFCTNSYLKKDDTYEWEFYNKKLKRTFIIKDRMLNWQGRRVRIELSYDMYSAEYKLAKKDQERESILKTIPAGMVRLDARDYLTILWCNDIFLNMIEYTKEQFAEELNNQCGYLFSEDYKRSKKLAQDLKESGDNVVFEAKIYTRSREERIWTVTLCYISGEDSWDGIPSFYSIGIDITKERKQIEKLQHISEKDALTGIYNRAETERQIKKYFEKNLNVMGALFMIDTDNFKQINDTEGHMIGDIVLTEMASGMKKIMRDSDVVGRIGGDEFTIFMKNISSVKDAEKKAEELLYMFRHLFQKEKSFLKVTCSIGIAIYPKDGTTFKEIYARADKALYQAKNMGKNNYVIYNQDYFKELEEFDCSSLGTVIDSEKQYAECPDNLTRYIFRMLYQTDDIDQAINMILEVVGKQFDVSRVYIFENTEDGRYTSNTYEWCNEGISSQMAYLQNSNYQDYEDYEKFFEDESVFYCRDIHTLSPKLEELFSSQGIHSTLQCAYKEDRVFSGFVGFDECTGLRLWSQEEISTLSLISQIISMFLQRKKNNKLNQQIQQYQNILDNIDQCICVINKENNFLLYVNKKFKNTYSKFQIGQPYYLDSIDIHKISIIWNKKEAYLCTSTI</sequence>
<reference evidence="2" key="1">
    <citation type="submission" date="2014-07" db="EMBL/GenBank/DDBJ databases">
        <authorList>
            <person name="Monot Marc"/>
        </authorList>
    </citation>
    <scope>NUCLEOTIDE SEQUENCE</scope>
    <source>
        <strain evidence="4">7032989</strain>
        <strain evidence="3">7032994</strain>
    </source>
</reference>
<evidence type="ECO:0000259" key="1">
    <source>
        <dbReference type="PROSITE" id="PS50887"/>
    </source>
</evidence>
<dbReference type="NCBIfam" id="TIGR00254">
    <property type="entry name" value="GGDEF"/>
    <property type="match status" value="1"/>
</dbReference>
<dbReference type="SUPFAM" id="SSF55073">
    <property type="entry name" value="Nucleotide cyclase"/>
    <property type="match status" value="1"/>
</dbReference>
<proteinExistence type="predicted"/>
<dbReference type="Gene3D" id="3.30.70.270">
    <property type="match status" value="1"/>
</dbReference>
<dbReference type="CDD" id="cd01949">
    <property type="entry name" value="GGDEF"/>
    <property type="match status" value="1"/>
</dbReference>
<dbReference type="SUPFAM" id="SSF55781">
    <property type="entry name" value="GAF domain-like"/>
    <property type="match status" value="1"/>
</dbReference>
<dbReference type="Gene3D" id="3.30.450.40">
    <property type="match status" value="1"/>
</dbReference>
<dbReference type="SMART" id="SM00267">
    <property type="entry name" value="GGDEF"/>
    <property type="match status" value="1"/>
</dbReference>
<dbReference type="InterPro" id="IPR052155">
    <property type="entry name" value="Biofilm_reg_signaling"/>
</dbReference>
<evidence type="ECO:0000313" key="2">
    <source>
        <dbReference type="EMBL" id="CDS90116.1"/>
    </source>
</evidence>
<accession>A0A069ANR6</accession>
<dbReference type="InterPro" id="IPR000014">
    <property type="entry name" value="PAS"/>
</dbReference>
<dbReference type="PROSITE" id="PS50887">
    <property type="entry name" value="GGDEF"/>
    <property type="match status" value="1"/>
</dbReference>
<gene>
    <name evidence="4" type="ORF">BN1095_1300082</name>
    <name evidence="2" type="ORF">BN1096_790037</name>
    <name evidence="3" type="ORF">BN1097_790038</name>
</gene>
<dbReference type="InterPro" id="IPR000160">
    <property type="entry name" value="GGDEF_dom"/>
</dbReference>
<dbReference type="Pfam" id="PF13426">
    <property type="entry name" value="PAS_9"/>
    <property type="match status" value="3"/>
</dbReference>
<dbReference type="InterPro" id="IPR043128">
    <property type="entry name" value="Rev_trsase/Diguanyl_cyclase"/>
</dbReference>
<dbReference type="FunFam" id="3.30.70.270:FF:000001">
    <property type="entry name" value="Diguanylate cyclase domain protein"/>
    <property type="match status" value="1"/>
</dbReference>
<feature type="domain" description="GGDEF" evidence="1">
    <location>
        <begin position="435"/>
        <end position="568"/>
    </location>
</feature>
<dbReference type="Pfam" id="PF00990">
    <property type="entry name" value="GGDEF"/>
    <property type="match status" value="1"/>
</dbReference>
<evidence type="ECO:0000313" key="4">
    <source>
        <dbReference type="EMBL" id="CDS93196.1"/>
    </source>
</evidence>
<dbReference type="PANTHER" id="PTHR44757">
    <property type="entry name" value="DIGUANYLATE CYCLASE DGCP"/>
    <property type="match status" value="1"/>
</dbReference>
<evidence type="ECO:0000313" key="3">
    <source>
        <dbReference type="EMBL" id="CDS90319.1"/>
    </source>
</evidence>
<dbReference type="InterPro" id="IPR035965">
    <property type="entry name" value="PAS-like_dom_sf"/>
</dbReference>
<dbReference type="InterPro" id="IPR029016">
    <property type="entry name" value="GAF-like_dom_sf"/>
</dbReference>
<name>A0A069ANR6_CLODI</name>
<dbReference type="EMBL" id="LK932419">
    <property type="protein sequence ID" value="CDS90319.1"/>
    <property type="molecule type" value="Genomic_DNA"/>
</dbReference>
<dbReference type="RefSeq" id="WP_021390351.1">
    <property type="nucleotide sequence ID" value="NZ_BBYB01000267.1"/>
</dbReference>
<dbReference type="PANTHER" id="PTHR44757:SF2">
    <property type="entry name" value="BIOFILM ARCHITECTURE MAINTENANCE PROTEIN MBAA"/>
    <property type="match status" value="1"/>
</dbReference>
<dbReference type="InterPro" id="IPR029787">
    <property type="entry name" value="Nucleotide_cyclase"/>
</dbReference>
<dbReference type="AlphaFoldDB" id="A0A069ANR6"/>
<dbReference type="EMBL" id="LK932773">
    <property type="protein sequence ID" value="CDS93196.1"/>
    <property type="molecule type" value="Genomic_DNA"/>
</dbReference>
<dbReference type="SUPFAM" id="SSF55785">
    <property type="entry name" value="PYP-like sensor domain (PAS domain)"/>
    <property type="match status" value="2"/>
</dbReference>